<evidence type="ECO:0000313" key="2">
    <source>
        <dbReference type="EMBL" id="ETA89484.1"/>
    </source>
</evidence>
<comment type="caution">
    <text evidence="2">The sequence shown here is derived from an EMBL/GenBank/DDBJ whole genome shotgun (WGS) entry which is preliminary data.</text>
</comment>
<keyword evidence="1" id="KW-1133">Transmembrane helix</keyword>
<gene>
    <name evidence="2" type="ORF">A628_00484</name>
</gene>
<keyword evidence="1" id="KW-0472">Membrane</keyword>
<dbReference type="Proteomes" id="UP000018534">
    <property type="component" value="Unassembled WGS sequence"/>
</dbReference>
<proteinExistence type="predicted"/>
<feature type="transmembrane region" description="Helical" evidence="1">
    <location>
        <begin position="6"/>
        <end position="29"/>
    </location>
</feature>
<organism evidence="2 3">
    <name type="scientific">Salmonella enterica subsp. enterica serovar Cubana str. 76814</name>
    <dbReference type="NCBI Taxonomy" id="1192560"/>
    <lineage>
        <taxon>Bacteria</taxon>
        <taxon>Pseudomonadati</taxon>
        <taxon>Pseudomonadota</taxon>
        <taxon>Gammaproteobacteria</taxon>
        <taxon>Enterobacterales</taxon>
        <taxon>Enterobacteriaceae</taxon>
        <taxon>Salmonella</taxon>
    </lineage>
</organism>
<dbReference type="PATRIC" id="fig|1192560.4.peg.437"/>
<protein>
    <submittedName>
        <fullName evidence="2">Uncharacterized protein</fullName>
    </submittedName>
</protein>
<dbReference type="HOGENOM" id="CLU_3084523_0_0_6"/>
<dbReference type="AlphaFoldDB" id="V7IVX8"/>
<reference evidence="2 3" key="1">
    <citation type="journal article" date="2014" name="Genome Announc.">
        <title>Whole-Genome Sequencing of Salmonella enterica subsp. enterica Serovar Cubana Strains Isolated from Agricultural Sources.</title>
        <authorList>
            <person name="Benahmed F.H."/>
            <person name="Gopinath G.R."/>
            <person name="Wang H."/>
            <person name="Jean-Gilles Beaubrun J."/>
            <person name="Grim C."/>
            <person name="Cheng C.M."/>
            <person name="McClelland M."/>
            <person name="Ayers S."/>
            <person name="Abbott J."/>
            <person name="Desai P."/>
            <person name="Frye J.G."/>
            <person name="Weinstock G."/>
            <person name="Hammack T.S."/>
            <person name="Hanes D.E."/>
            <person name="Rasmussen M.A."/>
            <person name="Davidson M.K."/>
        </authorList>
    </citation>
    <scope>NUCLEOTIDE SEQUENCE [LARGE SCALE GENOMIC DNA]</scope>
    <source>
        <strain evidence="2">76814</strain>
    </source>
</reference>
<keyword evidence="1" id="KW-0812">Transmembrane</keyword>
<dbReference type="EMBL" id="AZGR01000011">
    <property type="protein sequence ID" value="ETA89484.1"/>
    <property type="molecule type" value="Genomic_DNA"/>
</dbReference>
<sequence length="52" mass="6261">MQNITSLFTFYYCAITSSFFVIFFLIFYIKMRIITHQTANPSNPLIFNHNKY</sequence>
<evidence type="ECO:0000313" key="3">
    <source>
        <dbReference type="Proteomes" id="UP000018534"/>
    </source>
</evidence>
<accession>V7IVX8</accession>
<name>V7IVX8_SALET</name>
<evidence type="ECO:0000256" key="1">
    <source>
        <dbReference type="SAM" id="Phobius"/>
    </source>
</evidence>